<dbReference type="GO" id="GO:0046487">
    <property type="term" value="P:glyoxylate metabolic process"/>
    <property type="evidence" value="ECO:0007669"/>
    <property type="project" value="TreeGrafter"/>
</dbReference>
<evidence type="ECO:0000313" key="3">
    <source>
        <dbReference type="EMBL" id="GHC66879.1"/>
    </source>
</evidence>
<keyword evidence="1" id="KW-0413">Isomerase</keyword>
<evidence type="ECO:0000313" key="4">
    <source>
        <dbReference type="Proteomes" id="UP000644507"/>
    </source>
</evidence>
<proteinExistence type="predicted"/>
<reference evidence="3" key="2">
    <citation type="submission" date="2020-09" db="EMBL/GenBank/DDBJ databases">
        <authorList>
            <person name="Sun Q."/>
            <person name="Kim S."/>
        </authorList>
    </citation>
    <scope>NUCLEOTIDE SEQUENCE</scope>
    <source>
        <strain evidence="3">KCTC 12988</strain>
    </source>
</reference>
<dbReference type="RefSeq" id="WP_189574096.1">
    <property type="nucleotide sequence ID" value="NZ_BMXI01000022.1"/>
</dbReference>
<dbReference type="InterPro" id="IPR036237">
    <property type="entry name" value="Xyl_isomerase-like_sf"/>
</dbReference>
<name>A0A918WQK1_9BACT</name>
<reference evidence="3" key="1">
    <citation type="journal article" date="2014" name="Int. J. Syst. Evol. Microbiol.">
        <title>Complete genome sequence of Corynebacterium casei LMG S-19264T (=DSM 44701T), isolated from a smear-ripened cheese.</title>
        <authorList>
            <consortium name="US DOE Joint Genome Institute (JGI-PGF)"/>
            <person name="Walter F."/>
            <person name="Albersmeier A."/>
            <person name="Kalinowski J."/>
            <person name="Ruckert C."/>
        </authorList>
    </citation>
    <scope>NUCLEOTIDE SEQUENCE</scope>
    <source>
        <strain evidence="3">KCTC 12988</strain>
    </source>
</reference>
<evidence type="ECO:0000259" key="2">
    <source>
        <dbReference type="Pfam" id="PF01261"/>
    </source>
</evidence>
<dbReference type="PANTHER" id="PTHR43489:SF6">
    <property type="entry name" value="HYDROXYPYRUVATE ISOMERASE-RELATED"/>
    <property type="match status" value="1"/>
</dbReference>
<dbReference type="Proteomes" id="UP000644507">
    <property type="component" value="Unassembled WGS sequence"/>
</dbReference>
<evidence type="ECO:0000256" key="1">
    <source>
        <dbReference type="ARBA" id="ARBA00023235"/>
    </source>
</evidence>
<dbReference type="AlphaFoldDB" id="A0A918WQK1"/>
<dbReference type="Gene3D" id="3.20.20.150">
    <property type="entry name" value="Divalent-metal-dependent TIM barrel enzymes"/>
    <property type="match status" value="1"/>
</dbReference>
<dbReference type="GO" id="GO:0008903">
    <property type="term" value="F:hydroxypyruvate isomerase activity"/>
    <property type="evidence" value="ECO:0007669"/>
    <property type="project" value="TreeGrafter"/>
</dbReference>
<accession>A0A918WQK1</accession>
<dbReference type="EMBL" id="BMXI01000022">
    <property type="protein sequence ID" value="GHC66879.1"/>
    <property type="molecule type" value="Genomic_DNA"/>
</dbReference>
<gene>
    <name evidence="3" type="ORF">GCM10007100_38540</name>
</gene>
<dbReference type="InterPro" id="IPR013022">
    <property type="entry name" value="Xyl_isomerase-like_TIM-brl"/>
</dbReference>
<feature type="domain" description="Xylose isomerase-like TIM barrel" evidence="2">
    <location>
        <begin position="62"/>
        <end position="283"/>
    </location>
</feature>
<protein>
    <recommendedName>
        <fullName evidence="2">Xylose isomerase-like TIM barrel domain-containing protein</fullName>
    </recommendedName>
</protein>
<dbReference type="PANTHER" id="PTHR43489">
    <property type="entry name" value="ISOMERASE"/>
    <property type="match status" value="1"/>
</dbReference>
<organism evidence="3 4">
    <name type="scientific">Roseibacillus persicicus</name>
    <dbReference type="NCBI Taxonomy" id="454148"/>
    <lineage>
        <taxon>Bacteria</taxon>
        <taxon>Pseudomonadati</taxon>
        <taxon>Verrucomicrobiota</taxon>
        <taxon>Verrucomicrobiia</taxon>
        <taxon>Verrucomicrobiales</taxon>
        <taxon>Verrucomicrobiaceae</taxon>
        <taxon>Roseibacillus</taxon>
    </lineage>
</organism>
<sequence length="302" mass="33476">MKRRNFITTTGTALALAGASKGLAQEASETSETTAPFKALFAPNASHFGGGETIDSYLDAMKKAYENGFRAWEDNWLTRRPVSDQEKIGSFLRDNQMTMGVSVVTTGSGARWFDPTKEQVDQIIKDCHTAVELSKRVGHKWFTLIPGSRDESKPLPAQMKGCVDLLNRCSDIFEKANLIYVLEPLSHPSSGKPVLLRTFKDGFDLCKLVNRPSCKLLADYYHQQQTGGDLIKNTNDCWEEIAYIQYGDVPGRKQPGTGEINYANVTKHIRDKGYRGVFGLEHGISGTAADLVKSYREIDAAL</sequence>
<dbReference type="SUPFAM" id="SSF51658">
    <property type="entry name" value="Xylose isomerase-like"/>
    <property type="match status" value="1"/>
</dbReference>
<comment type="caution">
    <text evidence="3">The sequence shown here is derived from an EMBL/GenBank/DDBJ whole genome shotgun (WGS) entry which is preliminary data.</text>
</comment>
<dbReference type="InterPro" id="IPR050417">
    <property type="entry name" value="Sugar_Epim/Isomerase"/>
</dbReference>
<keyword evidence="4" id="KW-1185">Reference proteome</keyword>
<dbReference type="Pfam" id="PF01261">
    <property type="entry name" value="AP_endonuc_2"/>
    <property type="match status" value="1"/>
</dbReference>